<dbReference type="STRING" id="7757.ENSPMAP00000009625"/>
<feature type="domain" description="EGF-like" evidence="6 7">
    <location>
        <begin position="164"/>
        <end position="175"/>
    </location>
</feature>
<dbReference type="Ensembl" id="ENSPMAT00000009665.1">
    <property type="protein sequence ID" value="ENSPMAP00000009625.1"/>
    <property type="gene ID" value="ENSPMAG00000008736.1"/>
</dbReference>
<evidence type="ECO:0000256" key="5">
    <source>
        <dbReference type="SAM" id="MobiDB-lite"/>
    </source>
</evidence>
<dbReference type="Gene3D" id="2.10.25.10">
    <property type="entry name" value="Laminin"/>
    <property type="match status" value="4"/>
</dbReference>
<accession>S4RWN5</accession>
<evidence type="ECO:0000313" key="8">
    <source>
        <dbReference type="Ensembl" id="ENSPMAP00000009625.1"/>
    </source>
</evidence>
<dbReference type="InterPro" id="IPR000742">
    <property type="entry name" value="EGF"/>
</dbReference>
<dbReference type="FunFam" id="2.10.25.10:FF:000001">
    <property type="entry name" value="Tenascin C"/>
    <property type="match status" value="4"/>
</dbReference>
<organism evidence="8">
    <name type="scientific">Petromyzon marinus</name>
    <name type="common">Sea lamprey</name>
    <dbReference type="NCBI Taxonomy" id="7757"/>
    <lineage>
        <taxon>Eukaryota</taxon>
        <taxon>Metazoa</taxon>
        <taxon>Chordata</taxon>
        <taxon>Craniata</taxon>
        <taxon>Vertebrata</taxon>
        <taxon>Cyclostomata</taxon>
        <taxon>Hyperoartia</taxon>
        <taxon>Petromyzontiformes</taxon>
        <taxon>Petromyzontidae</taxon>
        <taxon>Petromyzon</taxon>
    </lineage>
</organism>
<evidence type="ECO:0000259" key="7">
    <source>
        <dbReference type="PROSITE" id="PS01186"/>
    </source>
</evidence>
<dbReference type="HOGENOM" id="CLU_1040308_0_0_1"/>
<proteinExistence type="predicted"/>
<feature type="domain" description="EGF-like" evidence="6 7">
    <location>
        <begin position="226"/>
        <end position="237"/>
    </location>
</feature>
<dbReference type="PROSITE" id="PS00022">
    <property type="entry name" value="EGF_1"/>
    <property type="match status" value="2"/>
</dbReference>
<reference evidence="8" key="1">
    <citation type="submission" date="2025-08" db="UniProtKB">
        <authorList>
            <consortium name="Ensembl"/>
        </authorList>
    </citation>
    <scope>IDENTIFICATION</scope>
</reference>
<evidence type="ECO:0000256" key="1">
    <source>
        <dbReference type="ARBA" id="ARBA00022536"/>
    </source>
</evidence>
<dbReference type="Pfam" id="PF25024">
    <property type="entry name" value="EGF_TEN"/>
    <property type="match status" value="1"/>
</dbReference>
<name>S4RWN5_PETMA</name>
<sequence>QQQPIVFHHVYNINVPPGSLCAVDLDAGPPDGAGSDSRPVVGSGSKTHETGSQVVFTHRISIPKRACGCSTEGLPDLRELVRRVELMEQEISSLRQQCSSAACCGAAPGAVGGTAIASPCNGHGTFSTESCGCVCDKGWTGKACSQPACPSDCGGRGTCVDGVCDCEDGFSGPDCGQAACLNDCSNRGVCVSGGCVCERGFAGTDCSQPGCPNDCNGRGRCVDGKCLCARGFSGEDCRESRCPNNCNGRGRCVNGRCVCQRGYGGSDC</sequence>
<evidence type="ECO:0000259" key="6">
    <source>
        <dbReference type="PROSITE" id="PS00022"/>
    </source>
</evidence>
<dbReference type="InterPro" id="IPR051216">
    <property type="entry name" value="Teneurin"/>
</dbReference>
<keyword evidence="3" id="KW-1015">Disulfide bond</keyword>
<dbReference type="SMART" id="SM00181">
    <property type="entry name" value="EGF"/>
    <property type="match status" value="3"/>
</dbReference>
<keyword evidence="2" id="KW-0677">Repeat</keyword>
<dbReference type="Pfam" id="PF23106">
    <property type="entry name" value="EGF_Teneurin"/>
    <property type="match status" value="1"/>
</dbReference>
<dbReference type="PANTHER" id="PTHR11219">
    <property type="entry name" value="TENEURIN AND N-ACETYLGLUCOSAMINE-1-PHOSPHODIESTER ALPHA-N-ACETYLGLUCOSAMINIDASE"/>
    <property type="match status" value="1"/>
</dbReference>
<evidence type="ECO:0000256" key="3">
    <source>
        <dbReference type="ARBA" id="ARBA00023157"/>
    </source>
</evidence>
<keyword evidence="1" id="KW-0245">EGF-like domain</keyword>
<protein>
    <recommendedName>
        <fullName evidence="6 7">EGF-like domain-containing protein</fullName>
    </recommendedName>
</protein>
<dbReference type="GeneTree" id="ENSGT00940000157761"/>
<dbReference type="PANTHER" id="PTHR11219:SF69">
    <property type="entry name" value="TENEURIN-A"/>
    <property type="match status" value="1"/>
</dbReference>
<evidence type="ECO:0000256" key="2">
    <source>
        <dbReference type="ARBA" id="ARBA00022737"/>
    </source>
</evidence>
<reference evidence="8" key="2">
    <citation type="submission" date="2025-09" db="UniProtKB">
        <authorList>
            <consortium name="Ensembl"/>
        </authorList>
    </citation>
    <scope>IDENTIFICATION</scope>
</reference>
<dbReference type="PROSITE" id="PS01186">
    <property type="entry name" value="EGF_2"/>
    <property type="match status" value="2"/>
</dbReference>
<feature type="region of interest" description="Disordered" evidence="5">
    <location>
        <begin position="26"/>
        <end position="48"/>
    </location>
</feature>
<dbReference type="AlphaFoldDB" id="S4RWN5"/>
<evidence type="ECO:0000256" key="4">
    <source>
        <dbReference type="ARBA" id="ARBA00023180"/>
    </source>
</evidence>
<keyword evidence="4" id="KW-0325">Glycoprotein</keyword>
<dbReference type="OMA" id="MEVIKLR"/>